<dbReference type="InterPro" id="IPR036047">
    <property type="entry name" value="F-box-like_dom_sf"/>
</dbReference>
<dbReference type="InterPro" id="IPR001810">
    <property type="entry name" value="F-box_dom"/>
</dbReference>
<dbReference type="PROSITE" id="PS50181">
    <property type="entry name" value="FBOX"/>
    <property type="match status" value="1"/>
</dbReference>
<sequence length="482" mass="54135">MNSVVASEKDSSKSRAAGSFRHLPEELLLQVWDALPPLERVCASQVCHHWRASALGSPRLWTRLIFLSAPWDAWTTAVWPNTAVRSKWEQLAVRNIFNPAPGSTIVAFFCELLSRSAQMPLDITVIPPEQPADIGEFAAALRDHAHRVSRLHFRYCQSKTFGHFLQDAGGNFPALRTLTVGFNDSKIAIADKPRRAPDSPLPALRQLHFGVDTSLWPWGCADLDLSGVEDLTIVPRNEDNIRHSLSSCPNLSSLSLVMAYWFHGHGDDAFRTELTQIRTICVSKMHDPTDNYVFYLFDDARFLDLTFDCRGRMPWAVGGLPSSCRALEQPVRLTVRLRNYTYEIEAVDPAERRRCIMLDTHTVGVTPPLWNFWLRAQTAASATIDAAAWSFFTTGLPSSYVIPELTLVVRAHPSELQRVSLAPLSGLEKLRIDVLQPRLRFPRGAVPRLIRDTRLRSLSLAADATFEDVELLSTLVDTVIYI</sequence>
<dbReference type="Gene3D" id="1.20.1280.50">
    <property type="match status" value="1"/>
</dbReference>
<keyword evidence="3" id="KW-1185">Reference proteome</keyword>
<dbReference type="KEGG" id="adl:AURDEDRAFT_154462"/>
<feature type="domain" description="F-box" evidence="1">
    <location>
        <begin position="17"/>
        <end position="64"/>
    </location>
</feature>
<dbReference type="AlphaFoldDB" id="J0DA58"/>
<evidence type="ECO:0000313" key="2">
    <source>
        <dbReference type="EMBL" id="EJD36984.1"/>
    </source>
</evidence>
<protein>
    <recommendedName>
        <fullName evidence="1">F-box domain-containing protein</fullName>
    </recommendedName>
</protein>
<dbReference type="Pfam" id="PF12937">
    <property type="entry name" value="F-box-like"/>
    <property type="match status" value="1"/>
</dbReference>
<proteinExistence type="predicted"/>
<accession>J0DA58</accession>
<reference evidence="3" key="1">
    <citation type="journal article" date="2012" name="Science">
        <title>The Paleozoic origin of enzymatic lignin decomposition reconstructed from 31 fungal genomes.</title>
        <authorList>
            <person name="Floudas D."/>
            <person name="Binder M."/>
            <person name="Riley R."/>
            <person name="Barry K."/>
            <person name="Blanchette R.A."/>
            <person name="Henrissat B."/>
            <person name="Martinez A.T."/>
            <person name="Otillar R."/>
            <person name="Spatafora J.W."/>
            <person name="Yadav J.S."/>
            <person name="Aerts A."/>
            <person name="Benoit I."/>
            <person name="Boyd A."/>
            <person name="Carlson A."/>
            <person name="Copeland A."/>
            <person name="Coutinho P.M."/>
            <person name="de Vries R.P."/>
            <person name="Ferreira P."/>
            <person name="Findley K."/>
            <person name="Foster B."/>
            <person name="Gaskell J."/>
            <person name="Glotzer D."/>
            <person name="Gorecki P."/>
            <person name="Heitman J."/>
            <person name="Hesse C."/>
            <person name="Hori C."/>
            <person name="Igarashi K."/>
            <person name="Jurgens J.A."/>
            <person name="Kallen N."/>
            <person name="Kersten P."/>
            <person name="Kohler A."/>
            <person name="Kuees U."/>
            <person name="Kumar T.K.A."/>
            <person name="Kuo A."/>
            <person name="LaButti K."/>
            <person name="Larrondo L.F."/>
            <person name="Lindquist E."/>
            <person name="Ling A."/>
            <person name="Lombard V."/>
            <person name="Lucas S."/>
            <person name="Lundell T."/>
            <person name="Martin R."/>
            <person name="McLaughlin D.J."/>
            <person name="Morgenstern I."/>
            <person name="Morin E."/>
            <person name="Murat C."/>
            <person name="Nagy L.G."/>
            <person name="Nolan M."/>
            <person name="Ohm R.A."/>
            <person name="Patyshakuliyeva A."/>
            <person name="Rokas A."/>
            <person name="Ruiz-Duenas F.J."/>
            <person name="Sabat G."/>
            <person name="Salamov A."/>
            <person name="Samejima M."/>
            <person name="Schmutz J."/>
            <person name="Slot J.C."/>
            <person name="St John F."/>
            <person name="Stenlid J."/>
            <person name="Sun H."/>
            <person name="Sun S."/>
            <person name="Syed K."/>
            <person name="Tsang A."/>
            <person name="Wiebenga A."/>
            <person name="Young D."/>
            <person name="Pisabarro A."/>
            <person name="Eastwood D.C."/>
            <person name="Martin F."/>
            <person name="Cullen D."/>
            <person name="Grigoriev I.V."/>
            <person name="Hibbett D.S."/>
        </authorList>
    </citation>
    <scope>NUCLEOTIDE SEQUENCE [LARGE SCALE GENOMIC DNA]</scope>
    <source>
        <strain evidence="3">TFB10046</strain>
    </source>
</reference>
<name>J0DA58_AURST</name>
<dbReference type="Proteomes" id="UP000006514">
    <property type="component" value="Unassembled WGS sequence"/>
</dbReference>
<dbReference type="SUPFAM" id="SSF81383">
    <property type="entry name" value="F-box domain"/>
    <property type="match status" value="1"/>
</dbReference>
<dbReference type="SUPFAM" id="SSF52047">
    <property type="entry name" value="RNI-like"/>
    <property type="match status" value="1"/>
</dbReference>
<organism evidence="2 3">
    <name type="scientific">Auricularia subglabra (strain TFB-10046 / SS5)</name>
    <name type="common">White-rot fungus</name>
    <name type="synonym">Auricularia delicata (strain TFB10046)</name>
    <dbReference type="NCBI Taxonomy" id="717982"/>
    <lineage>
        <taxon>Eukaryota</taxon>
        <taxon>Fungi</taxon>
        <taxon>Dikarya</taxon>
        <taxon>Basidiomycota</taxon>
        <taxon>Agaricomycotina</taxon>
        <taxon>Agaricomycetes</taxon>
        <taxon>Auriculariales</taxon>
        <taxon>Auriculariaceae</taxon>
        <taxon>Auricularia</taxon>
    </lineage>
</organism>
<dbReference type="InParanoid" id="J0DA58"/>
<evidence type="ECO:0000313" key="3">
    <source>
        <dbReference type="Proteomes" id="UP000006514"/>
    </source>
</evidence>
<dbReference type="EMBL" id="JH687849">
    <property type="protein sequence ID" value="EJD36984.1"/>
    <property type="molecule type" value="Genomic_DNA"/>
</dbReference>
<evidence type="ECO:0000259" key="1">
    <source>
        <dbReference type="PROSITE" id="PS50181"/>
    </source>
</evidence>
<gene>
    <name evidence="2" type="ORF">AURDEDRAFT_154462</name>
</gene>
<dbReference type="OrthoDB" id="3365698at2759"/>